<feature type="compositionally biased region" description="Polar residues" evidence="1">
    <location>
        <begin position="784"/>
        <end position="795"/>
    </location>
</feature>
<organism evidence="2 3">
    <name type="scientific">Cryptotermes secundus</name>
    <dbReference type="NCBI Taxonomy" id="105785"/>
    <lineage>
        <taxon>Eukaryota</taxon>
        <taxon>Metazoa</taxon>
        <taxon>Ecdysozoa</taxon>
        <taxon>Arthropoda</taxon>
        <taxon>Hexapoda</taxon>
        <taxon>Insecta</taxon>
        <taxon>Pterygota</taxon>
        <taxon>Neoptera</taxon>
        <taxon>Polyneoptera</taxon>
        <taxon>Dictyoptera</taxon>
        <taxon>Blattodea</taxon>
        <taxon>Blattoidea</taxon>
        <taxon>Termitoidae</taxon>
        <taxon>Kalotermitidae</taxon>
        <taxon>Cryptotermitinae</taxon>
        <taxon>Cryptotermes</taxon>
    </lineage>
</organism>
<feature type="region of interest" description="Disordered" evidence="1">
    <location>
        <begin position="38"/>
        <end position="57"/>
    </location>
</feature>
<evidence type="ECO:0000313" key="2">
    <source>
        <dbReference type="EMBL" id="PNF26418.1"/>
    </source>
</evidence>
<keyword evidence="3" id="KW-1185">Reference proteome</keyword>
<feature type="compositionally biased region" description="Basic and acidic residues" evidence="1">
    <location>
        <begin position="796"/>
        <end position="807"/>
    </location>
</feature>
<feature type="compositionally biased region" description="Acidic residues" evidence="1">
    <location>
        <begin position="46"/>
        <end position="57"/>
    </location>
</feature>
<evidence type="ECO:0000313" key="3">
    <source>
        <dbReference type="Proteomes" id="UP000235965"/>
    </source>
</evidence>
<evidence type="ECO:0000256" key="1">
    <source>
        <dbReference type="SAM" id="MobiDB-lite"/>
    </source>
</evidence>
<dbReference type="Proteomes" id="UP000235965">
    <property type="component" value="Unassembled WGS sequence"/>
</dbReference>
<name>A0A2J7QCW0_9NEOP</name>
<accession>A0A2J7QCW0</accession>
<protein>
    <submittedName>
        <fullName evidence="2">Uncharacterized protein</fullName>
    </submittedName>
</protein>
<dbReference type="EMBL" id="NEVH01015858">
    <property type="protein sequence ID" value="PNF26418.1"/>
    <property type="molecule type" value="Genomic_DNA"/>
</dbReference>
<comment type="caution">
    <text evidence="2">The sequence shown here is derived from an EMBL/GenBank/DDBJ whole genome shotgun (WGS) entry which is preliminary data.</text>
</comment>
<sequence>MSSLSEMLKKKNKDARRAEIVAAVTKRLYSAKKKVEMKSEPVDVVPEQEDNQDDLAEPDELKLCQRARARLQELSKKVIQAQRSRTRRFNNTETQTDFDAHVLRVKEVAVSTEEFNCSPSVFFTENRRLLFTQYAYGMKQEPAWSNLPIMKNNRLPDEDSFSDDSLDSTHVVSATEEKPSMWNVISISSGKQFKTKKFDENDQRLTDISTQTQACFSGDIAVKMSDMETDNFNICSNDMVSPRQVDMCGHEHTNQPEVVAKINQLSSCLHKDVQEQAHSCASTHDSLDMDTGTITEGTPLQLSDHHLYTITENTQKNGSNDVTSAEYESTSIKHTTVVVTEKSENNLSNTVSFPDTCSCRTLRSTCGSCPVPESYRSFPLPDLMTDPHILCFEACTMYTKHDHDRQQCEDKMSQTTPELYLHNTIKKGTCTLQKTTNQTINDNSSNRDVIKCNENIAILYWINRKICKHCKKLLTHLCNHNGSTKLLPAQNTKTEGTQYSVSHLPVEASTQTGVTPFPNVTLMYTTLLGTYPQLLQMFNPVLEPEDFTAIFFPDHTSNPIIMKPIHGNSSHPPNSVGVQTDKNTEQMSGNENGWCNMELQCYNNTQDSGMQSNVPAPQRGTGLPQFAHGQPASQQVTNTHETCSEGSHTTTVPNSNTSTSVPINLDNFSDDEDAPCLPYVTVTPTQITGATGYQHLADIKNLILGTDRNIFPHNTVEEDHPVKRTKNIKKKSVSWSDLSGCGALHTEMVFASDHNVYDSSQVQPNKITKNSLLNVISAETWRPTLNSRQTSSQPENQRENKELHRSWSSVDVKELRSRKIEGKLDLAAFLREASALVQSLSQATSLLEKGRQLNITNSIPCEEDEAIDTVHNELWMAADNASYTSQSPFIKEEGSYIGPSSLPLVMSSKENDNGTTMVRKNITKCQRTRMSRSKKCNINMHTELDQIHHNRGISNWFCDEHEMPHTSSLPDCSNLNTDDSDCYCSISTCPTRLSAPHLNAFNNNHSYERSFPICSSPSSPRAYRQHLVSIRKQIVRASMPVMFTNCK</sequence>
<proteinExistence type="predicted"/>
<gene>
    <name evidence="2" type="ORF">B7P43_G16608</name>
</gene>
<reference evidence="2 3" key="1">
    <citation type="submission" date="2017-12" db="EMBL/GenBank/DDBJ databases">
        <title>Hemimetabolous genomes reveal molecular basis of termite eusociality.</title>
        <authorList>
            <person name="Harrison M.C."/>
            <person name="Jongepier E."/>
            <person name="Robertson H.M."/>
            <person name="Arning N."/>
            <person name="Bitard-Feildel T."/>
            <person name="Chao H."/>
            <person name="Childers C.P."/>
            <person name="Dinh H."/>
            <person name="Doddapaneni H."/>
            <person name="Dugan S."/>
            <person name="Gowin J."/>
            <person name="Greiner C."/>
            <person name="Han Y."/>
            <person name="Hu H."/>
            <person name="Hughes D.S.T."/>
            <person name="Huylmans A.-K."/>
            <person name="Kemena C."/>
            <person name="Kremer L.P.M."/>
            <person name="Lee S.L."/>
            <person name="Lopez-Ezquerra A."/>
            <person name="Mallet L."/>
            <person name="Monroy-Kuhn J.M."/>
            <person name="Moser A."/>
            <person name="Murali S.C."/>
            <person name="Muzny D.M."/>
            <person name="Otani S."/>
            <person name="Piulachs M.-D."/>
            <person name="Poelchau M."/>
            <person name="Qu J."/>
            <person name="Schaub F."/>
            <person name="Wada-Katsumata A."/>
            <person name="Worley K.C."/>
            <person name="Xie Q."/>
            <person name="Ylla G."/>
            <person name="Poulsen M."/>
            <person name="Gibbs R.A."/>
            <person name="Schal C."/>
            <person name="Richards S."/>
            <person name="Belles X."/>
            <person name="Korb J."/>
            <person name="Bornberg-Bauer E."/>
        </authorList>
    </citation>
    <scope>NUCLEOTIDE SEQUENCE [LARGE SCALE GENOMIC DNA]</scope>
    <source>
        <tissue evidence="2">Whole body</tissue>
    </source>
</reference>
<feature type="region of interest" description="Disordered" evidence="1">
    <location>
        <begin position="784"/>
        <end position="807"/>
    </location>
</feature>
<dbReference type="AlphaFoldDB" id="A0A2J7QCW0"/>
<dbReference type="InParanoid" id="A0A2J7QCW0"/>
<dbReference type="OrthoDB" id="3176171at2759"/>